<accession>A0AA39M2K4</accession>
<keyword evidence="3" id="KW-1185">Reference proteome</keyword>
<reference evidence="2" key="1">
    <citation type="submission" date="2023-06" db="EMBL/GenBank/DDBJ databases">
        <title>Genomic analysis of the entomopathogenic nematode Steinernema hermaphroditum.</title>
        <authorList>
            <person name="Schwarz E.M."/>
            <person name="Heppert J.K."/>
            <person name="Baniya A."/>
            <person name="Schwartz H.T."/>
            <person name="Tan C.-H."/>
            <person name="Antoshechkin I."/>
            <person name="Sternberg P.W."/>
            <person name="Goodrich-Blair H."/>
            <person name="Dillman A.R."/>
        </authorList>
    </citation>
    <scope>NUCLEOTIDE SEQUENCE</scope>
    <source>
        <strain evidence="2">PS9179</strain>
        <tissue evidence="2">Whole animal</tissue>
    </source>
</reference>
<gene>
    <name evidence="2" type="ORF">QR680_013483</name>
</gene>
<name>A0AA39M2K4_9BILA</name>
<feature type="chain" id="PRO_5041308042" description="UPAR/Ly6 domain-containing protein" evidence="1">
    <location>
        <begin position="21"/>
        <end position="130"/>
    </location>
</feature>
<evidence type="ECO:0000313" key="3">
    <source>
        <dbReference type="Proteomes" id="UP001175271"/>
    </source>
</evidence>
<organism evidence="2 3">
    <name type="scientific">Steinernema hermaphroditum</name>
    <dbReference type="NCBI Taxonomy" id="289476"/>
    <lineage>
        <taxon>Eukaryota</taxon>
        <taxon>Metazoa</taxon>
        <taxon>Ecdysozoa</taxon>
        <taxon>Nematoda</taxon>
        <taxon>Chromadorea</taxon>
        <taxon>Rhabditida</taxon>
        <taxon>Tylenchina</taxon>
        <taxon>Panagrolaimomorpha</taxon>
        <taxon>Strongyloidoidea</taxon>
        <taxon>Steinernematidae</taxon>
        <taxon>Steinernema</taxon>
    </lineage>
</organism>
<dbReference type="EMBL" id="JAUCMV010000002">
    <property type="protein sequence ID" value="KAK0418295.1"/>
    <property type="molecule type" value="Genomic_DNA"/>
</dbReference>
<evidence type="ECO:0000256" key="1">
    <source>
        <dbReference type="SAM" id="SignalP"/>
    </source>
</evidence>
<protein>
    <recommendedName>
        <fullName evidence="4">UPAR/Ly6 domain-containing protein</fullName>
    </recommendedName>
</protein>
<evidence type="ECO:0008006" key="4">
    <source>
        <dbReference type="Google" id="ProtNLM"/>
    </source>
</evidence>
<dbReference type="Proteomes" id="UP001175271">
    <property type="component" value="Unassembled WGS sequence"/>
</dbReference>
<sequence length="130" mass="14227">MPSILSTALFMVVIFQATLSLRCFRMSTDPDVEYPTDIQNCSTTHMVYDDFCAKIILYNGSVVRACDNEIVEHSKLIQLRCTKPGKLSATIFGAQCDLHCCTGDLCNSAVPSSTFGICLVIAMFLVVPCS</sequence>
<feature type="signal peptide" evidence="1">
    <location>
        <begin position="1"/>
        <end position="20"/>
    </location>
</feature>
<dbReference type="AlphaFoldDB" id="A0AA39M2K4"/>
<evidence type="ECO:0000313" key="2">
    <source>
        <dbReference type="EMBL" id="KAK0418295.1"/>
    </source>
</evidence>
<comment type="caution">
    <text evidence="2">The sequence shown here is derived from an EMBL/GenBank/DDBJ whole genome shotgun (WGS) entry which is preliminary data.</text>
</comment>
<keyword evidence="1" id="KW-0732">Signal</keyword>
<proteinExistence type="predicted"/>